<reference evidence="3" key="1">
    <citation type="submission" date="2016-02" db="EMBL/GenBank/DDBJ databases">
        <title>WGS assembly of Manihot esculenta.</title>
        <authorList>
            <person name="Bredeson J.V."/>
            <person name="Prochnik S.E."/>
            <person name="Lyons J.B."/>
            <person name="Schmutz J."/>
            <person name="Grimwood J."/>
            <person name="Vrebalov J."/>
            <person name="Bart R.S."/>
            <person name="Amuge T."/>
            <person name="Ferguson M.E."/>
            <person name="Green R."/>
            <person name="Putnam N."/>
            <person name="Stites J."/>
            <person name="Rounsley S."/>
            <person name="Rokhsar D.S."/>
        </authorList>
    </citation>
    <scope>NUCLEOTIDE SEQUENCE [LARGE SCALE GENOMIC DNA]</scope>
    <source>
        <tissue evidence="3">Leaf</tissue>
    </source>
</reference>
<accession>A0A2C9V9T1</accession>
<sequence length="121" mass="13701">MPVLFNSRCTSIAWVPGGDGAFVVAHVDGNLYVYEKSKDGAGDSSFPIIKDLTQFSVAHARYSKFDQCCLKLISNGQYAIYIEIQQLFFYILRIENRISLFQLSRSLIQTVIGFGHYFCDL</sequence>
<dbReference type="InterPro" id="IPR051362">
    <property type="entry name" value="WD_repeat_creC_regulators"/>
</dbReference>
<evidence type="ECO:0000313" key="3">
    <source>
        <dbReference type="EMBL" id="OAY41041.1"/>
    </source>
</evidence>
<dbReference type="EMBL" id="CM004395">
    <property type="protein sequence ID" value="OAY41041.1"/>
    <property type="molecule type" value="Genomic_DNA"/>
</dbReference>
<organism evidence="3">
    <name type="scientific">Manihot esculenta</name>
    <name type="common">Cassava</name>
    <name type="synonym">Jatropha manihot</name>
    <dbReference type="NCBI Taxonomy" id="3983"/>
    <lineage>
        <taxon>Eukaryota</taxon>
        <taxon>Viridiplantae</taxon>
        <taxon>Streptophyta</taxon>
        <taxon>Embryophyta</taxon>
        <taxon>Tracheophyta</taxon>
        <taxon>Spermatophyta</taxon>
        <taxon>Magnoliopsida</taxon>
        <taxon>eudicotyledons</taxon>
        <taxon>Gunneridae</taxon>
        <taxon>Pentapetalae</taxon>
        <taxon>rosids</taxon>
        <taxon>fabids</taxon>
        <taxon>Malpighiales</taxon>
        <taxon>Euphorbiaceae</taxon>
        <taxon>Crotonoideae</taxon>
        <taxon>Manihoteae</taxon>
        <taxon>Manihot</taxon>
    </lineage>
</organism>
<dbReference type="Gene3D" id="2.130.10.10">
    <property type="entry name" value="YVTN repeat-like/Quinoprotein amine dehydrogenase"/>
    <property type="match status" value="1"/>
</dbReference>
<protein>
    <submittedName>
        <fullName evidence="3">Uncharacterized protein</fullName>
    </submittedName>
</protein>
<gene>
    <name evidence="3" type="ORF">MANES_09G069300</name>
</gene>
<evidence type="ECO:0000256" key="2">
    <source>
        <dbReference type="ARBA" id="ARBA00022737"/>
    </source>
</evidence>
<evidence type="ECO:0000256" key="1">
    <source>
        <dbReference type="ARBA" id="ARBA00022574"/>
    </source>
</evidence>
<dbReference type="PANTHER" id="PTHR14107:SF16">
    <property type="entry name" value="AT02583P"/>
    <property type="match status" value="1"/>
</dbReference>
<keyword evidence="1" id="KW-0853">WD repeat</keyword>
<dbReference type="PANTHER" id="PTHR14107">
    <property type="entry name" value="WD REPEAT PROTEIN"/>
    <property type="match status" value="1"/>
</dbReference>
<proteinExistence type="predicted"/>
<dbReference type="InterPro" id="IPR015943">
    <property type="entry name" value="WD40/YVTN_repeat-like_dom_sf"/>
</dbReference>
<keyword evidence="2" id="KW-0677">Repeat</keyword>
<dbReference type="STRING" id="3983.A0A2C9V9T1"/>
<dbReference type="AlphaFoldDB" id="A0A2C9V9T1"/>
<name>A0A2C9V9T1_MANES</name>